<evidence type="ECO:0000259" key="13">
    <source>
        <dbReference type="Pfam" id="PF00717"/>
    </source>
</evidence>
<evidence type="ECO:0000256" key="9">
    <source>
        <dbReference type="ARBA" id="ARBA00022989"/>
    </source>
</evidence>
<accession>A0A7S0BGX9</accession>
<feature type="domain" description="Peptidase S24/S26A/S26B/S26C" evidence="13">
    <location>
        <begin position="43"/>
        <end position="102"/>
    </location>
</feature>
<dbReference type="Gene3D" id="2.10.109.10">
    <property type="entry name" value="Umud Fragment, subunit A"/>
    <property type="match status" value="1"/>
</dbReference>
<evidence type="ECO:0000313" key="14">
    <source>
        <dbReference type="EMBL" id="CAD8393680.1"/>
    </source>
</evidence>
<evidence type="ECO:0000256" key="8">
    <source>
        <dbReference type="ARBA" id="ARBA00022692"/>
    </source>
</evidence>
<dbReference type="GO" id="GO:0006465">
    <property type="term" value="P:signal peptide processing"/>
    <property type="evidence" value="ECO:0007669"/>
    <property type="project" value="InterPro"/>
</dbReference>
<keyword evidence="7" id="KW-0645">Protease</keyword>
<name>A0A7S0BGX9_9RHOD</name>
<evidence type="ECO:0000256" key="10">
    <source>
        <dbReference type="ARBA" id="ARBA00023136"/>
    </source>
</evidence>
<organism evidence="14">
    <name type="scientific">Rhodosorus marinus</name>
    <dbReference type="NCBI Taxonomy" id="101924"/>
    <lineage>
        <taxon>Eukaryota</taxon>
        <taxon>Rhodophyta</taxon>
        <taxon>Stylonematophyceae</taxon>
        <taxon>Stylonematales</taxon>
        <taxon>Stylonemataceae</taxon>
        <taxon>Rhodosorus</taxon>
    </lineage>
</organism>
<dbReference type="CDD" id="cd06462">
    <property type="entry name" value="Peptidase_S24_S26"/>
    <property type="match status" value="1"/>
</dbReference>
<sequence>MESLGEYWKRFKTSSNQSVVLQVINLGLLLSGALVAYKIMSFVTQAESPIVVVLSESMEPTIRRGDLLFLSNYKTPYTTGDIVVYLIPGREIPIVHRVIKLHDNETDSDPKILTKGDNNFADDIQLYEGRRWLTRDLIVGKAYLVVPYAGMLTIWLNDYPPLKFALLGSMSLFALLTD</sequence>
<evidence type="ECO:0000256" key="7">
    <source>
        <dbReference type="ARBA" id="ARBA00022670"/>
    </source>
</evidence>
<dbReference type="EMBL" id="HBEK01006608">
    <property type="protein sequence ID" value="CAD8393680.1"/>
    <property type="molecule type" value="Transcribed_RNA"/>
</dbReference>
<evidence type="ECO:0000256" key="12">
    <source>
        <dbReference type="SAM" id="Phobius"/>
    </source>
</evidence>
<evidence type="ECO:0000256" key="4">
    <source>
        <dbReference type="ARBA" id="ARBA00013208"/>
    </source>
</evidence>
<comment type="catalytic activity">
    <reaction evidence="1">
        <text>Cleavage of hydrophobic, N-terminal signal or leader sequences from secreted and periplasmic proteins.</text>
        <dbReference type="EC" id="3.4.21.89"/>
    </reaction>
</comment>
<proteinExistence type="inferred from homology"/>
<evidence type="ECO:0000256" key="11">
    <source>
        <dbReference type="ARBA" id="ARBA00045533"/>
    </source>
</evidence>
<dbReference type="SUPFAM" id="SSF51306">
    <property type="entry name" value="LexA/Signal peptidase"/>
    <property type="match status" value="1"/>
</dbReference>
<dbReference type="GO" id="GO:0005787">
    <property type="term" value="C:signal peptidase complex"/>
    <property type="evidence" value="ECO:0007669"/>
    <property type="project" value="TreeGrafter"/>
</dbReference>
<evidence type="ECO:0000256" key="1">
    <source>
        <dbReference type="ARBA" id="ARBA00000677"/>
    </source>
</evidence>
<keyword evidence="10 12" id="KW-0472">Membrane</keyword>
<keyword evidence="9 12" id="KW-1133">Transmembrane helix</keyword>
<dbReference type="GO" id="GO:0009003">
    <property type="term" value="F:signal peptidase activity"/>
    <property type="evidence" value="ECO:0007669"/>
    <property type="project" value="UniProtKB-EC"/>
</dbReference>
<dbReference type="EC" id="3.4.21.89" evidence="4"/>
<protein>
    <recommendedName>
        <fullName evidence="5">Signal peptidase complex catalytic subunit SEC11</fullName>
        <ecNumber evidence="4">3.4.21.89</ecNumber>
    </recommendedName>
    <alternativeName>
        <fullName evidence="6">Signal peptidase complex catalytic subunit sec11</fullName>
    </alternativeName>
</protein>
<dbReference type="InterPro" id="IPR015927">
    <property type="entry name" value="Peptidase_S24_S26A/B/C"/>
</dbReference>
<evidence type="ECO:0000256" key="5">
    <source>
        <dbReference type="ARBA" id="ARBA00019685"/>
    </source>
</evidence>
<keyword evidence="7" id="KW-0378">Hydrolase</keyword>
<gene>
    <name evidence="14" type="ORF">RMAR0315_LOCUS3665</name>
</gene>
<comment type="subcellular location">
    <subcellularLocation>
        <location evidence="2">Endoplasmic reticulum membrane</location>
        <topology evidence="2">Single-pass type II membrane protein</topology>
    </subcellularLocation>
</comment>
<dbReference type="PANTHER" id="PTHR10806">
    <property type="entry name" value="SIGNAL PEPTIDASE COMPLEX CATALYTIC SUBUNIT SEC11"/>
    <property type="match status" value="1"/>
</dbReference>
<comment type="function">
    <text evidence="11">Catalytic component of the signal peptidase complex (SPC) which catalyzes the cleavage of N-terminal signal sequences from nascent proteins as they are translocated into the lumen of the endoplasmic reticulum. Specifically cleaves N-terminal signal peptides that contain a hydrophobic alpha-helix (h-region) shorter than 18-20 amino acids.</text>
</comment>
<dbReference type="NCBIfam" id="TIGR02228">
    <property type="entry name" value="sigpep_I_arch"/>
    <property type="match status" value="1"/>
</dbReference>
<keyword evidence="8 12" id="KW-0812">Transmembrane</keyword>
<feature type="transmembrane region" description="Helical" evidence="12">
    <location>
        <begin position="138"/>
        <end position="156"/>
    </location>
</feature>
<dbReference type="InterPro" id="IPR036286">
    <property type="entry name" value="LexA/Signal_pep-like_sf"/>
</dbReference>
<evidence type="ECO:0000256" key="6">
    <source>
        <dbReference type="ARBA" id="ARBA00021755"/>
    </source>
</evidence>
<dbReference type="PRINTS" id="PR00728">
    <property type="entry name" value="SIGNALPTASE"/>
</dbReference>
<comment type="similarity">
    <text evidence="3">Belongs to the peptidase S26B family.</text>
</comment>
<evidence type="ECO:0000256" key="3">
    <source>
        <dbReference type="ARBA" id="ARBA00011035"/>
    </source>
</evidence>
<dbReference type="Pfam" id="PF00717">
    <property type="entry name" value="Peptidase_S24"/>
    <property type="match status" value="1"/>
</dbReference>
<dbReference type="AlphaFoldDB" id="A0A7S0BGX9"/>
<dbReference type="InterPro" id="IPR001733">
    <property type="entry name" value="Peptidase_S26B"/>
</dbReference>
<dbReference type="PANTHER" id="PTHR10806:SF6">
    <property type="entry name" value="SIGNAL PEPTIDASE COMPLEX CATALYTIC SUBUNIT SEC11"/>
    <property type="match status" value="1"/>
</dbReference>
<evidence type="ECO:0000256" key="2">
    <source>
        <dbReference type="ARBA" id="ARBA00004648"/>
    </source>
</evidence>
<reference evidence="14" key="1">
    <citation type="submission" date="2021-01" db="EMBL/GenBank/DDBJ databases">
        <authorList>
            <person name="Corre E."/>
            <person name="Pelletier E."/>
            <person name="Niang G."/>
            <person name="Scheremetjew M."/>
            <person name="Finn R."/>
            <person name="Kale V."/>
            <person name="Holt S."/>
            <person name="Cochrane G."/>
            <person name="Meng A."/>
            <person name="Brown T."/>
            <person name="Cohen L."/>
        </authorList>
    </citation>
    <scope>NUCLEOTIDE SEQUENCE</scope>
    <source>
        <strain evidence="14">UTEX LB 2760</strain>
    </source>
</reference>
<feature type="transmembrane region" description="Helical" evidence="12">
    <location>
        <begin position="20"/>
        <end position="40"/>
    </location>
</feature>